<keyword evidence="3" id="KW-0677">Repeat</keyword>
<dbReference type="OrthoDB" id="1099063at2759"/>
<keyword evidence="4 6" id="KW-0694">RNA-binding</keyword>
<dbReference type="AlphaFoldDB" id="E4WYC9"/>
<dbReference type="Pfam" id="PF00076">
    <property type="entry name" value="RRM_1"/>
    <property type="match status" value="1"/>
</dbReference>
<evidence type="ECO:0000256" key="2">
    <source>
        <dbReference type="ARBA" id="ARBA00022664"/>
    </source>
</evidence>
<evidence type="ECO:0000313" key="9">
    <source>
        <dbReference type="EMBL" id="CBY22373.1"/>
    </source>
</evidence>
<evidence type="ECO:0000256" key="4">
    <source>
        <dbReference type="ARBA" id="ARBA00022884"/>
    </source>
</evidence>
<keyword evidence="2" id="KW-0507">mRNA processing</keyword>
<dbReference type="SMART" id="SM00360">
    <property type="entry name" value="RRM"/>
    <property type="match status" value="2"/>
</dbReference>
<evidence type="ECO:0000259" key="8">
    <source>
        <dbReference type="PROSITE" id="PS50102"/>
    </source>
</evidence>
<dbReference type="InterPro" id="IPR000504">
    <property type="entry name" value="RRM_dom"/>
</dbReference>
<dbReference type="InterPro" id="IPR012677">
    <property type="entry name" value="Nucleotide-bd_a/b_plait_sf"/>
</dbReference>
<evidence type="ECO:0000256" key="3">
    <source>
        <dbReference type="ARBA" id="ARBA00022737"/>
    </source>
</evidence>
<dbReference type="InParanoid" id="E4WYC9"/>
<gene>
    <name evidence="9" type="ORF">GSOID_T00011932001</name>
</gene>
<evidence type="ECO:0000256" key="5">
    <source>
        <dbReference type="ARBA" id="ARBA00023242"/>
    </source>
</evidence>
<feature type="compositionally biased region" description="Basic residues" evidence="7">
    <location>
        <begin position="125"/>
        <end position="148"/>
    </location>
</feature>
<reference evidence="9" key="1">
    <citation type="journal article" date="2010" name="Science">
        <title>Plasticity of animal genome architecture unmasked by rapid evolution of a pelagic tunicate.</title>
        <authorList>
            <person name="Denoeud F."/>
            <person name="Henriet S."/>
            <person name="Mungpakdee S."/>
            <person name="Aury J.M."/>
            <person name="Da Silva C."/>
            <person name="Brinkmann H."/>
            <person name="Mikhaleva J."/>
            <person name="Olsen L.C."/>
            <person name="Jubin C."/>
            <person name="Canestro C."/>
            <person name="Bouquet J.M."/>
            <person name="Danks G."/>
            <person name="Poulain J."/>
            <person name="Campsteijn C."/>
            <person name="Adamski M."/>
            <person name="Cross I."/>
            <person name="Yadetie F."/>
            <person name="Muffato M."/>
            <person name="Louis A."/>
            <person name="Butcher S."/>
            <person name="Tsagkogeorga G."/>
            <person name="Konrad A."/>
            <person name="Singh S."/>
            <person name="Jensen M.F."/>
            <person name="Cong E.H."/>
            <person name="Eikeseth-Otteraa H."/>
            <person name="Noel B."/>
            <person name="Anthouard V."/>
            <person name="Porcel B.M."/>
            <person name="Kachouri-Lafond R."/>
            <person name="Nishino A."/>
            <person name="Ugolini M."/>
            <person name="Chourrout P."/>
            <person name="Nishida H."/>
            <person name="Aasland R."/>
            <person name="Huzurbazar S."/>
            <person name="Westhof E."/>
            <person name="Delsuc F."/>
            <person name="Lehrach H."/>
            <person name="Reinhardt R."/>
            <person name="Weissenbach J."/>
            <person name="Roy S.W."/>
            <person name="Artiguenave F."/>
            <person name="Postlethwait J.H."/>
            <person name="Manak J.R."/>
            <person name="Thompson E.M."/>
            <person name="Jaillon O."/>
            <person name="Du Pasquier L."/>
            <person name="Boudinot P."/>
            <person name="Liberles D.A."/>
            <person name="Volff J.N."/>
            <person name="Philippe H."/>
            <person name="Lenhard B."/>
            <person name="Roest Crollius H."/>
            <person name="Wincker P."/>
            <person name="Chourrout D."/>
        </authorList>
    </citation>
    <scope>NUCLEOTIDE SEQUENCE [LARGE SCALE GENOMIC DNA]</scope>
</reference>
<feature type="region of interest" description="Disordered" evidence="7">
    <location>
        <begin position="98"/>
        <end position="152"/>
    </location>
</feature>
<sequence>MSQFDNPKHQIFVGYLPDEATMDDVEDLFKPFGNVKSINLKPGYGFVTFDEEEHAQKALQDLGRDTTICGKRIDIQPARVEKDIKSFDRRNKDFKDSFSVPQWAKSGKNNRDNDGRSGGPIIRDMRRKRSRSRSRGRGRSNSRGRSRSKSPIYRRQPRILTDYCLKVTNLTTRASWQDLKDFIRKETDVETAFCEAHRVKVREGLVALRSSNDMKLVQKYCDNQMINDGNVADNFLHSFFFRSLSPFIHFPEKDASLTISTFSSSSCISVPSQQHIPLSYCNILCSRKAKVENSTLSDLRRRAPSLRG</sequence>
<dbReference type="PANTHER" id="PTHR23003">
    <property type="entry name" value="RNA RECOGNITION MOTIF RRM DOMAIN CONTAINING PROTEIN"/>
    <property type="match status" value="1"/>
</dbReference>
<dbReference type="InterPro" id="IPR050374">
    <property type="entry name" value="RRT5_SRSF_SR"/>
</dbReference>
<keyword evidence="10" id="KW-1185">Reference proteome</keyword>
<dbReference type="PROSITE" id="PS50102">
    <property type="entry name" value="RRM"/>
    <property type="match status" value="1"/>
</dbReference>
<dbReference type="Gene3D" id="3.30.70.330">
    <property type="match status" value="2"/>
</dbReference>
<dbReference type="GO" id="GO:0003729">
    <property type="term" value="F:mRNA binding"/>
    <property type="evidence" value="ECO:0007669"/>
    <property type="project" value="TreeGrafter"/>
</dbReference>
<dbReference type="CDD" id="cd00590">
    <property type="entry name" value="RRM_SF"/>
    <property type="match status" value="1"/>
</dbReference>
<evidence type="ECO:0000256" key="7">
    <source>
        <dbReference type="SAM" id="MobiDB-lite"/>
    </source>
</evidence>
<proteinExistence type="predicted"/>
<dbReference type="EMBL" id="FN653018">
    <property type="protein sequence ID" value="CBY22373.1"/>
    <property type="molecule type" value="Genomic_DNA"/>
</dbReference>
<comment type="subcellular location">
    <subcellularLocation>
        <location evidence="1">Nucleus</location>
    </subcellularLocation>
</comment>
<dbReference type="PANTHER" id="PTHR23003:SF62">
    <property type="entry name" value="SERINE_ARGININE (SR)-TYPE SHUTTLING MRNA BINDING PROTEIN NPL3"/>
    <property type="match status" value="1"/>
</dbReference>
<evidence type="ECO:0000313" key="10">
    <source>
        <dbReference type="Proteomes" id="UP000001307"/>
    </source>
</evidence>
<keyword evidence="5" id="KW-0539">Nucleus</keyword>
<dbReference type="GO" id="GO:0005737">
    <property type="term" value="C:cytoplasm"/>
    <property type="evidence" value="ECO:0007669"/>
    <property type="project" value="TreeGrafter"/>
</dbReference>
<dbReference type="GO" id="GO:0006397">
    <property type="term" value="P:mRNA processing"/>
    <property type="evidence" value="ECO:0007669"/>
    <property type="project" value="UniProtKB-KW"/>
</dbReference>
<accession>E4WYC9</accession>
<evidence type="ECO:0000256" key="1">
    <source>
        <dbReference type="ARBA" id="ARBA00004123"/>
    </source>
</evidence>
<name>E4WYC9_OIKDI</name>
<dbReference type="GO" id="GO:0005634">
    <property type="term" value="C:nucleus"/>
    <property type="evidence" value="ECO:0007669"/>
    <property type="project" value="UniProtKB-SubCell"/>
</dbReference>
<protein>
    <recommendedName>
        <fullName evidence="8">RRM domain-containing protein</fullName>
    </recommendedName>
</protein>
<organism evidence="9">
    <name type="scientific">Oikopleura dioica</name>
    <name type="common">Tunicate</name>
    <dbReference type="NCBI Taxonomy" id="34765"/>
    <lineage>
        <taxon>Eukaryota</taxon>
        <taxon>Metazoa</taxon>
        <taxon>Chordata</taxon>
        <taxon>Tunicata</taxon>
        <taxon>Appendicularia</taxon>
        <taxon>Copelata</taxon>
        <taxon>Oikopleuridae</taxon>
        <taxon>Oikopleura</taxon>
    </lineage>
</organism>
<evidence type="ECO:0000256" key="6">
    <source>
        <dbReference type="PROSITE-ProRule" id="PRU00176"/>
    </source>
</evidence>
<dbReference type="SUPFAM" id="SSF54928">
    <property type="entry name" value="RNA-binding domain, RBD"/>
    <property type="match status" value="1"/>
</dbReference>
<dbReference type="InterPro" id="IPR035979">
    <property type="entry name" value="RBD_domain_sf"/>
</dbReference>
<dbReference type="Proteomes" id="UP000001307">
    <property type="component" value="Unassembled WGS sequence"/>
</dbReference>
<feature type="domain" description="RRM" evidence="8">
    <location>
        <begin position="9"/>
        <end position="80"/>
    </location>
</feature>